<name>A0ACB9PVB4_BAUVA</name>
<accession>A0ACB9PVB4</accession>
<protein>
    <submittedName>
        <fullName evidence="1">Uncharacterized protein</fullName>
    </submittedName>
</protein>
<evidence type="ECO:0000313" key="2">
    <source>
        <dbReference type="Proteomes" id="UP000828941"/>
    </source>
</evidence>
<organism evidence="1 2">
    <name type="scientific">Bauhinia variegata</name>
    <name type="common">Purple orchid tree</name>
    <name type="synonym">Phanera variegata</name>
    <dbReference type="NCBI Taxonomy" id="167791"/>
    <lineage>
        <taxon>Eukaryota</taxon>
        <taxon>Viridiplantae</taxon>
        <taxon>Streptophyta</taxon>
        <taxon>Embryophyta</taxon>
        <taxon>Tracheophyta</taxon>
        <taxon>Spermatophyta</taxon>
        <taxon>Magnoliopsida</taxon>
        <taxon>eudicotyledons</taxon>
        <taxon>Gunneridae</taxon>
        <taxon>Pentapetalae</taxon>
        <taxon>rosids</taxon>
        <taxon>fabids</taxon>
        <taxon>Fabales</taxon>
        <taxon>Fabaceae</taxon>
        <taxon>Cercidoideae</taxon>
        <taxon>Cercideae</taxon>
        <taxon>Bauhiniinae</taxon>
        <taxon>Bauhinia</taxon>
    </lineage>
</organism>
<reference evidence="1 2" key="1">
    <citation type="journal article" date="2022" name="DNA Res.">
        <title>Chromosomal-level genome assembly of the orchid tree Bauhinia variegata (Leguminosae; Cercidoideae) supports the allotetraploid origin hypothesis of Bauhinia.</title>
        <authorList>
            <person name="Zhong Y."/>
            <person name="Chen Y."/>
            <person name="Zheng D."/>
            <person name="Pang J."/>
            <person name="Liu Y."/>
            <person name="Luo S."/>
            <person name="Meng S."/>
            <person name="Qian L."/>
            <person name="Wei D."/>
            <person name="Dai S."/>
            <person name="Zhou R."/>
        </authorList>
    </citation>
    <scope>NUCLEOTIDE SEQUENCE [LARGE SCALE GENOMIC DNA]</scope>
    <source>
        <strain evidence="1">BV-YZ2020</strain>
    </source>
</reference>
<dbReference type="EMBL" id="CM039428">
    <property type="protein sequence ID" value="KAI4352461.1"/>
    <property type="molecule type" value="Genomic_DNA"/>
</dbReference>
<evidence type="ECO:0000313" key="1">
    <source>
        <dbReference type="EMBL" id="KAI4352461.1"/>
    </source>
</evidence>
<comment type="caution">
    <text evidence="1">The sequence shown here is derived from an EMBL/GenBank/DDBJ whole genome shotgun (WGS) entry which is preliminary data.</text>
</comment>
<gene>
    <name evidence="1" type="ORF">L6164_006711</name>
</gene>
<proteinExistence type="predicted"/>
<sequence>MASQTASHPTTPSAEVVGNAFVEQYYHILHHSPELVYRFYNDSSVLSRPDSNGMMTSVTTMQGINDKILSLNFKDFKAEIKTADAQKSYEEGVTVLVTGCLTGKDNLRRKFAQSFFLAPQDNGYFVLNDVFRYLEDSEPLEQHPVNGFDDAAAVTATPDPELTHVSVPSAPDPSNSHLEEDQNVAKNAHEPSNHERQLPNENEDVVESHSQSNGNDVSQDTELVSSSAQEDTPKKSYASIVKVPKGSSGSTKVYVPTNTAKASPKKNENQSVEIVVPAAVPEAAPNTNGVSTPESSNDHEEVEGHSIYIRNLPLNVTVAQLEAEFKKYGDIKPWGVQVRSNKQQGYCFGFVEFQSLTSMNSAIQASPITIGGRPAVVEIKRTTTRVGTSSAAPAGRGRFPSGRGGFRNDSFRGRNYGGGRGFGRNDYVNRGDFSGSGRGRGPGPGGRGEGYQQGRGRGGRGQKQNPAST</sequence>
<dbReference type="Proteomes" id="UP000828941">
    <property type="component" value="Chromosome 3"/>
</dbReference>
<keyword evidence="2" id="KW-1185">Reference proteome</keyword>